<feature type="region of interest" description="Disordered" evidence="1">
    <location>
        <begin position="1"/>
        <end position="31"/>
    </location>
</feature>
<evidence type="ECO:0000256" key="1">
    <source>
        <dbReference type="SAM" id="MobiDB-lite"/>
    </source>
</evidence>
<organism evidence="2 3">
    <name type="scientific">Paragonimus heterotremus</name>
    <dbReference type="NCBI Taxonomy" id="100268"/>
    <lineage>
        <taxon>Eukaryota</taxon>
        <taxon>Metazoa</taxon>
        <taxon>Spiralia</taxon>
        <taxon>Lophotrochozoa</taxon>
        <taxon>Platyhelminthes</taxon>
        <taxon>Trematoda</taxon>
        <taxon>Digenea</taxon>
        <taxon>Plagiorchiida</taxon>
        <taxon>Troglotremata</taxon>
        <taxon>Troglotrematidae</taxon>
        <taxon>Paragonimus</taxon>
    </lineage>
</organism>
<comment type="caution">
    <text evidence="2">The sequence shown here is derived from an EMBL/GenBank/DDBJ whole genome shotgun (WGS) entry which is preliminary data.</text>
</comment>
<feature type="compositionally biased region" description="Basic and acidic residues" evidence="1">
    <location>
        <begin position="83"/>
        <end position="96"/>
    </location>
</feature>
<dbReference type="AlphaFoldDB" id="A0A8J4T3H8"/>
<reference evidence="2" key="1">
    <citation type="submission" date="2019-05" db="EMBL/GenBank/DDBJ databases">
        <title>Annotation for the trematode Paragonimus heterotremus.</title>
        <authorList>
            <person name="Choi Y.-J."/>
        </authorList>
    </citation>
    <scope>NUCLEOTIDE SEQUENCE</scope>
    <source>
        <strain evidence="2">LC</strain>
    </source>
</reference>
<dbReference type="EMBL" id="LUCH01005925">
    <property type="protein sequence ID" value="KAF5397678.1"/>
    <property type="molecule type" value="Genomic_DNA"/>
</dbReference>
<feature type="compositionally biased region" description="Basic residues" evidence="1">
    <location>
        <begin position="116"/>
        <end position="128"/>
    </location>
</feature>
<gene>
    <name evidence="2" type="ORF">PHET_09230</name>
</gene>
<dbReference type="Proteomes" id="UP000748531">
    <property type="component" value="Unassembled WGS sequence"/>
</dbReference>
<feature type="compositionally biased region" description="Polar residues" evidence="1">
    <location>
        <begin position="228"/>
        <end position="241"/>
    </location>
</feature>
<feature type="region of interest" description="Disordered" evidence="1">
    <location>
        <begin position="83"/>
        <end position="135"/>
    </location>
</feature>
<feature type="region of interest" description="Disordered" evidence="1">
    <location>
        <begin position="183"/>
        <end position="322"/>
    </location>
</feature>
<keyword evidence="3" id="KW-1185">Reference proteome</keyword>
<dbReference type="OrthoDB" id="1906282at2759"/>
<evidence type="ECO:0000313" key="3">
    <source>
        <dbReference type="Proteomes" id="UP000748531"/>
    </source>
</evidence>
<evidence type="ECO:0000313" key="2">
    <source>
        <dbReference type="EMBL" id="KAF5397678.1"/>
    </source>
</evidence>
<sequence length="332" mass="37637">MPNGQDQSSLNSTYQLRTDIVERPNNSDLGTRTFQQRQSDVFASLANLEAAHVEVTKATKQERETVRKVAWRRTSSAVEDLVAEKERRARNEIDRSEETDDGRAGQPTFRKPVVPRFRRGTPHSRRSFRPTSIERDPSKWTHYSLADVDEDGYHTSGCESGGDSNFTIASAFLSELRERRIASSHSDAEISPEDDDADEQKKRGSEHRILFRPVRGTKRTRREIEEPSASTVYTHPISLSMSAEVEDEVEPAAHTSSDSEPNLTLFVQRRQRRQLRDRIADQGGKTDIVTDEERETQDVQSDLEEEEDGASSSSIGDIDEEVERVDVVDFLS</sequence>
<protein>
    <submittedName>
        <fullName evidence="2">Uncharacterized protein</fullName>
    </submittedName>
</protein>
<feature type="compositionally biased region" description="Basic and acidic residues" evidence="1">
    <location>
        <begin position="199"/>
        <end position="209"/>
    </location>
</feature>
<feature type="compositionally biased region" description="Acidic residues" evidence="1">
    <location>
        <begin position="289"/>
        <end position="309"/>
    </location>
</feature>
<feature type="compositionally biased region" description="Polar residues" evidence="1">
    <location>
        <begin position="1"/>
        <end position="16"/>
    </location>
</feature>
<proteinExistence type="predicted"/>
<name>A0A8J4T3H8_9TREM</name>
<accession>A0A8J4T3H8</accession>